<comment type="caution">
    <text evidence="8">The sequence shown here is derived from an EMBL/GenBank/DDBJ whole genome shotgun (WGS) entry which is preliminary data.</text>
</comment>
<feature type="domain" description="ABC-2 type transporter transmembrane" evidence="7">
    <location>
        <begin position="20"/>
        <end position="324"/>
    </location>
</feature>
<dbReference type="InterPro" id="IPR051449">
    <property type="entry name" value="ABC-2_transporter_component"/>
</dbReference>
<proteinExistence type="predicted"/>
<dbReference type="GO" id="GO:0005886">
    <property type="term" value="C:plasma membrane"/>
    <property type="evidence" value="ECO:0007669"/>
    <property type="project" value="UniProtKB-SubCell"/>
</dbReference>
<reference evidence="8 9" key="1">
    <citation type="submission" date="2019-10" db="EMBL/GenBank/DDBJ databases">
        <title>Alkalibaculum tamaniensis sp.nov., a new alkaliphilic acetogen, isolated on methoxylated aromatics from a mud volcano.</title>
        <authorList>
            <person name="Khomyakova M.A."/>
            <person name="Merkel A.Y."/>
            <person name="Bonch-Osmolovskaya E.A."/>
            <person name="Slobodkin A.I."/>
        </authorList>
    </citation>
    <scope>NUCLEOTIDE SEQUENCE [LARGE SCALE GENOMIC DNA]</scope>
    <source>
        <strain evidence="8 9">M08DMB</strain>
    </source>
</reference>
<evidence type="ECO:0000256" key="1">
    <source>
        <dbReference type="ARBA" id="ARBA00004651"/>
    </source>
</evidence>
<dbReference type="InterPro" id="IPR013525">
    <property type="entry name" value="ABC2_TM"/>
</dbReference>
<feature type="transmembrane region" description="Helical" evidence="6">
    <location>
        <begin position="219"/>
        <end position="246"/>
    </location>
</feature>
<dbReference type="PANTHER" id="PTHR30294:SF29">
    <property type="entry name" value="MULTIDRUG ABC TRANSPORTER PERMEASE YBHS-RELATED"/>
    <property type="match status" value="1"/>
</dbReference>
<evidence type="ECO:0000259" key="7">
    <source>
        <dbReference type="Pfam" id="PF12698"/>
    </source>
</evidence>
<accession>A0A6A7K9C0</accession>
<dbReference type="Pfam" id="PF12698">
    <property type="entry name" value="ABC2_membrane_3"/>
    <property type="match status" value="1"/>
</dbReference>
<feature type="transmembrane region" description="Helical" evidence="6">
    <location>
        <begin position="191"/>
        <end position="213"/>
    </location>
</feature>
<organism evidence="8 9">
    <name type="scientific">Alkalibaculum sporogenes</name>
    <dbReference type="NCBI Taxonomy" id="2655001"/>
    <lineage>
        <taxon>Bacteria</taxon>
        <taxon>Bacillati</taxon>
        <taxon>Bacillota</taxon>
        <taxon>Clostridia</taxon>
        <taxon>Eubacteriales</taxon>
        <taxon>Eubacteriaceae</taxon>
        <taxon>Alkalibaculum</taxon>
    </lineage>
</organism>
<keyword evidence="5 6" id="KW-0472">Membrane</keyword>
<evidence type="ECO:0000256" key="6">
    <source>
        <dbReference type="SAM" id="Phobius"/>
    </source>
</evidence>
<evidence type="ECO:0000256" key="2">
    <source>
        <dbReference type="ARBA" id="ARBA00022475"/>
    </source>
</evidence>
<dbReference type="AlphaFoldDB" id="A0A6A7K9C0"/>
<protein>
    <recommendedName>
        <fullName evidence="7">ABC-2 type transporter transmembrane domain-containing protein</fullName>
    </recommendedName>
</protein>
<evidence type="ECO:0000313" key="9">
    <source>
        <dbReference type="Proteomes" id="UP000440004"/>
    </source>
</evidence>
<sequence length="333" mass="37059">MMKKIFTITMRDIVSSLRDSMIIYIIIFPFILAVILRMMTSSVGATTVNIAVDNSIDSTMVEYLEDFGNVETFDSIERVNKRVNDTDDVFGLTKKGLTYSIIQEGNERASSVDLLEYMVSSYENQNLDLPIEVEVSDIGWNLSPIKQYGGNLLIVFISVFGGMIILINLVEEKQENTLSAVNVSSITRTQYVIGKGLLGFMVPIIHSIGILAILNYGQINYLMVIVVILCIAMISVLIGFLIGVTNDNILGAISSMKMLFIPILGSIFGAIFLGSQWHYLLYWSPFYWAFNALNSIILKEATWSGVLLNCSIIILITGIIFALLSKKIKRGLN</sequence>
<dbReference type="PANTHER" id="PTHR30294">
    <property type="entry name" value="MEMBRANE COMPONENT OF ABC TRANSPORTER YHHJ-RELATED"/>
    <property type="match status" value="1"/>
</dbReference>
<keyword evidence="9" id="KW-1185">Reference proteome</keyword>
<dbReference type="Proteomes" id="UP000440004">
    <property type="component" value="Unassembled WGS sequence"/>
</dbReference>
<keyword evidence="2" id="KW-1003">Cell membrane</keyword>
<feature type="transmembrane region" description="Helical" evidence="6">
    <location>
        <begin position="21"/>
        <end position="39"/>
    </location>
</feature>
<keyword evidence="3 6" id="KW-0812">Transmembrane</keyword>
<keyword evidence="4 6" id="KW-1133">Transmembrane helix</keyword>
<gene>
    <name evidence="8" type="ORF">GC105_09925</name>
</gene>
<evidence type="ECO:0000256" key="3">
    <source>
        <dbReference type="ARBA" id="ARBA00022692"/>
    </source>
</evidence>
<feature type="transmembrane region" description="Helical" evidence="6">
    <location>
        <begin position="148"/>
        <end position="170"/>
    </location>
</feature>
<dbReference type="GO" id="GO:0140359">
    <property type="term" value="F:ABC-type transporter activity"/>
    <property type="evidence" value="ECO:0007669"/>
    <property type="project" value="InterPro"/>
</dbReference>
<evidence type="ECO:0000313" key="8">
    <source>
        <dbReference type="EMBL" id="MPW26109.1"/>
    </source>
</evidence>
<name>A0A6A7K9C0_9FIRM</name>
<evidence type="ECO:0000256" key="4">
    <source>
        <dbReference type="ARBA" id="ARBA00022989"/>
    </source>
</evidence>
<evidence type="ECO:0000256" key="5">
    <source>
        <dbReference type="ARBA" id="ARBA00023136"/>
    </source>
</evidence>
<feature type="transmembrane region" description="Helical" evidence="6">
    <location>
        <begin position="258"/>
        <end position="281"/>
    </location>
</feature>
<feature type="transmembrane region" description="Helical" evidence="6">
    <location>
        <begin position="301"/>
        <end position="324"/>
    </location>
</feature>
<dbReference type="EMBL" id="WHNX01000013">
    <property type="protein sequence ID" value="MPW26109.1"/>
    <property type="molecule type" value="Genomic_DNA"/>
</dbReference>
<comment type="subcellular location">
    <subcellularLocation>
        <location evidence="1">Cell membrane</location>
        <topology evidence="1">Multi-pass membrane protein</topology>
    </subcellularLocation>
</comment>